<evidence type="ECO:0000313" key="3">
    <source>
        <dbReference type="Proteomes" id="UP001595660"/>
    </source>
</evidence>
<feature type="transmembrane region" description="Helical" evidence="1">
    <location>
        <begin position="71"/>
        <end position="95"/>
    </location>
</feature>
<evidence type="ECO:0008006" key="4">
    <source>
        <dbReference type="Google" id="ProtNLM"/>
    </source>
</evidence>
<keyword evidence="1" id="KW-0812">Transmembrane</keyword>
<evidence type="ECO:0000313" key="2">
    <source>
        <dbReference type="EMBL" id="MFC3478876.1"/>
    </source>
</evidence>
<sequence>MSSLVARFRAWLGSTEFAVTATAVVAALVAGFALFERAPDANDGYFAVFLAGIAVPSIYREQWDGAFDSRALAVLWSAVACALAVGAYLVLVAVFDGVAGGSVPSVLAFVVTWVLGLFVARVATGRTA</sequence>
<comment type="caution">
    <text evidence="2">The sequence shown here is derived from an EMBL/GenBank/DDBJ whole genome shotgun (WGS) entry which is preliminary data.</text>
</comment>
<dbReference type="EMBL" id="JBHRWN010000002">
    <property type="protein sequence ID" value="MFC3478876.1"/>
    <property type="molecule type" value="Genomic_DNA"/>
</dbReference>
<dbReference type="Proteomes" id="UP001595660">
    <property type="component" value="Unassembled WGS sequence"/>
</dbReference>
<dbReference type="AlphaFoldDB" id="A0ABD5NI10"/>
<keyword evidence="3" id="KW-1185">Reference proteome</keyword>
<keyword evidence="1" id="KW-0472">Membrane</keyword>
<name>A0ABD5NI10_9EURY</name>
<organism evidence="2 3">
    <name type="scientific">Halobacterium litoreum</name>
    <dbReference type="NCBI Taxonomy" id="2039234"/>
    <lineage>
        <taxon>Archaea</taxon>
        <taxon>Methanobacteriati</taxon>
        <taxon>Methanobacteriota</taxon>
        <taxon>Stenosarchaea group</taxon>
        <taxon>Halobacteria</taxon>
        <taxon>Halobacteriales</taxon>
        <taxon>Halobacteriaceae</taxon>
        <taxon>Halobacterium</taxon>
    </lineage>
</organism>
<feature type="transmembrane region" description="Helical" evidence="1">
    <location>
        <begin position="41"/>
        <end position="59"/>
    </location>
</feature>
<reference evidence="2 3" key="1">
    <citation type="journal article" date="2019" name="Int. J. Syst. Evol. Microbiol.">
        <title>The Global Catalogue of Microorganisms (GCM) 10K type strain sequencing project: providing services to taxonomists for standard genome sequencing and annotation.</title>
        <authorList>
            <consortium name="The Broad Institute Genomics Platform"/>
            <consortium name="The Broad Institute Genome Sequencing Center for Infectious Disease"/>
            <person name="Wu L."/>
            <person name="Ma J."/>
        </authorList>
    </citation>
    <scope>NUCLEOTIDE SEQUENCE [LARGE SCALE GENOMIC DNA]</scope>
    <source>
        <strain evidence="2 3">CGMCC 1.12562</strain>
    </source>
</reference>
<dbReference type="RefSeq" id="WP_232569618.1">
    <property type="nucleotide sequence ID" value="NZ_CP089466.1"/>
</dbReference>
<keyword evidence="1" id="KW-1133">Transmembrane helix</keyword>
<accession>A0ABD5NI10</accession>
<proteinExistence type="predicted"/>
<feature type="transmembrane region" description="Helical" evidence="1">
    <location>
        <begin position="101"/>
        <end position="123"/>
    </location>
</feature>
<feature type="transmembrane region" description="Helical" evidence="1">
    <location>
        <begin position="12"/>
        <end position="35"/>
    </location>
</feature>
<gene>
    <name evidence="2" type="ORF">ACFOKC_14185</name>
</gene>
<dbReference type="GeneID" id="69118110"/>
<evidence type="ECO:0000256" key="1">
    <source>
        <dbReference type="SAM" id="Phobius"/>
    </source>
</evidence>
<protein>
    <recommendedName>
        <fullName evidence="4">DUF3147 family protein</fullName>
    </recommendedName>
</protein>